<dbReference type="Proteomes" id="UP000470470">
    <property type="component" value="Unassembled WGS sequence"/>
</dbReference>
<dbReference type="EMBL" id="JAAGWK010000008">
    <property type="protein sequence ID" value="NEL53219.1"/>
    <property type="molecule type" value="Genomic_DNA"/>
</dbReference>
<dbReference type="CDD" id="cd02440">
    <property type="entry name" value="AdoMet_MTases"/>
    <property type="match status" value="1"/>
</dbReference>
<dbReference type="RefSeq" id="WP_162393281.1">
    <property type="nucleotide sequence ID" value="NZ_JAABOZ010000007.1"/>
</dbReference>
<evidence type="ECO:0000256" key="2">
    <source>
        <dbReference type="ARBA" id="ARBA00022679"/>
    </source>
</evidence>
<evidence type="ECO:0000259" key="3">
    <source>
        <dbReference type="Pfam" id="PF13649"/>
    </source>
</evidence>
<dbReference type="PANTHER" id="PTHR44942">
    <property type="entry name" value="METHYLTRANSF_11 DOMAIN-CONTAINING PROTEIN"/>
    <property type="match status" value="1"/>
</dbReference>
<keyword evidence="5" id="KW-1185">Reference proteome</keyword>
<keyword evidence="2 4" id="KW-0808">Transferase</keyword>
<evidence type="ECO:0000313" key="4">
    <source>
        <dbReference type="EMBL" id="NEL53219.1"/>
    </source>
</evidence>
<dbReference type="GO" id="GO:0032259">
    <property type="term" value="P:methylation"/>
    <property type="evidence" value="ECO:0007669"/>
    <property type="project" value="UniProtKB-KW"/>
</dbReference>
<dbReference type="InterPro" id="IPR051052">
    <property type="entry name" value="Diverse_substrate_MTase"/>
</dbReference>
<comment type="caution">
    <text evidence="4">The sequence shown here is derived from an EMBL/GenBank/DDBJ whole genome shotgun (WGS) entry which is preliminary data.</text>
</comment>
<keyword evidence="1 4" id="KW-0489">Methyltransferase</keyword>
<dbReference type="SUPFAM" id="SSF53335">
    <property type="entry name" value="S-adenosyl-L-methionine-dependent methyltransferases"/>
    <property type="match status" value="1"/>
</dbReference>
<organism evidence="4 5">
    <name type="scientific">Goekera deserti</name>
    <dbReference type="NCBI Taxonomy" id="2497753"/>
    <lineage>
        <taxon>Bacteria</taxon>
        <taxon>Bacillati</taxon>
        <taxon>Actinomycetota</taxon>
        <taxon>Actinomycetes</taxon>
        <taxon>Geodermatophilales</taxon>
        <taxon>Geodermatophilaceae</taxon>
        <taxon>Goekera</taxon>
    </lineage>
</organism>
<gene>
    <name evidence="4" type="ORF">G1H19_04220</name>
</gene>
<dbReference type="GO" id="GO:0008168">
    <property type="term" value="F:methyltransferase activity"/>
    <property type="evidence" value="ECO:0007669"/>
    <property type="project" value="UniProtKB-KW"/>
</dbReference>
<dbReference type="PANTHER" id="PTHR44942:SF4">
    <property type="entry name" value="METHYLTRANSFERASE TYPE 11 DOMAIN-CONTAINING PROTEIN"/>
    <property type="match status" value="1"/>
</dbReference>
<dbReference type="Pfam" id="PF13649">
    <property type="entry name" value="Methyltransf_25"/>
    <property type="match status" value="1"/>
</dbReference>
<evidence type="ECO:0000256" key="1">
    <source>
        <dbReference type="ARBA" id="ARBA00022603"/>
    </source>
</evidence>
<protein>
    <submittedName>
        <fullName evidence="4">Class I SAM-dependent methyltransferase</fullName>
    </submittedName>
</protein>
<dbReference type="Gene3D" id="3.40.50.150">
    <property type="entry name" value="Vaccinia Virus protein VP39"/>
    <property type="match status" value="1"/>
</dbReference>
<accession>A0A7K3WB48</accession>
<feature type="domain" description="Methyltransferase" evidence="3">
    <location>
        <begin position="49"/>
        <end position="140"/>
    </location>
</feature>
<proteinExistence type="predicted"/>
<sequence>MDDGAGRSWDPTLYAGSAAYYATGRVGYPAELAGALAGALGWDGTGRLLDVGCGPGSLTLLLAPWFAETVGLDADADMLREAERAAAAAGVRAVRWRQLRAEELPADLPPVDVVTFAQSFHWLDRPRVAATVRDMLTPGGVVVHVGATTHEGIDPDGPLPWPRPPRAEIAQLVRRRLGPARRAGQGVVTGTPGDEDAVYRAAGFTGPQRLEVPGRVVERSLDEVAASVHSLSSSAPHLFGDRFAEHDAELRALLARASPSGRFSEQMRSISLRVWRPV</sequence>
<reference evidence="4 5" key="1">
    <citation type="submission" date="2020-02" db="EMBL/GenBank/DDBJ databases">
        <title>The whole genome sequence of CPCC 205119.</title>
        <authorList>
            <person name="Jiang Z."/>
        </authorList>
    </citation>
    <scope>NUCLEOTIDE SEQUENCE [LARGE SCALE GENOMIC DNA]</scope>
    <source>
        <strain evidence="4 5">CPCC 205119</strain>
    </source>
</reference>
<evidence type="ECO:0000313" key="5">
    <source>
        <dbReference type="Proteomes" id="UP000470470"/>
    </source>
</evidence>
<dbReference type="AlphaFoldDB" id="A0A7K3WB48"/>
<name>A0A7K3WB48_9ACTN</name>
<dbReference type="InterPro" id="IPR029063">
    <property type="entry name" value="SAM-dependent_MTases_sf"/>
</dbReference>
<dbReference type="InterPro" id="IPR041698">
    <property type="entry name" value="Methyltransf_25"/>
</dbReference>